<dbReference type="OrthoDB" id="629407at2759"/>
<dbReference type="GO" id="GO:0002161">
    <property type="term" value="F:aminoacyl-tRNA deacylase activity"/>
    <property type="evidence" value="ECO:0007669"/>
    <property type="project" value="InterPro"/>
</dbReference>
<dbReference type="PRINTS" id="PR00986">
    <property type="entry name" value="TRNASYNTHVAL"/>
</dbReference>
<dbReference type="Pfam" id="PF00133">
    <property type="entry name" value="tRNA-synt_1"/>
    <property type="match status" value="1"/>
</dbReference>
<dbReference type="InterPro" id="IPR002300">
    <property type="entry name" value="aa-tRNA-synth_Ia"/>
</dbReference>
<dbReference type="STRING" id="10228.B3RJJ8"/>
<dbReference type="SUPFAM" id="SSF50677">
    <property type="entry name" value="ValRS/IleRS/LeuRS editing domain"/>
    <property type="match status" value="1"/>
</dbReference>
<dbReference type="GO" id="GO:0005524">
    <property type="term" value="F:ATP binding"/>
    <property type="evidence" value="ECO:0007669"/>
    <property type="project" value="UniProtKB-KW"/>
</dbReference>
<dbReference type="Gene3D" id="1.10.730.10">
    <property type="entry name" value="Isoleucyl-tRNA Synthetase, Domain 1"/>
    <property type="match status" value="1"/>
</dbReference>
<evidence type="ECO:0000256" key="10">
    <source>
        <dbReference type="RuleBase" id="RU363035"/>
    </source>
</evidence>
<dbReference type="GO" id="GO:0006438">
    <property type="term" value="P:valyl-tRNA aminoacylation"/>
    <property type="evidence" value="ECO:0000318"/>
    <property type="project" value="GO_Central"/>
</dbReference>
<dbReference type="InterPro" id="IPR014729">
    <property type="entry name" value="Rossmann-like_a/b/a_fold"/>
</dbReference>
<dbReference type="Pfam" id="PF08264">
    <property type="entry name" value="Anticodon_1"/>
    <property type="match status" value="1"/>
</dbReference>
<keyword evidence="14" id="KW-1185">Reference proteome</keyword>
<reference evidence="13 14" key="1">
    <citation type="journal article" date="2008" name="Nature">
        <title>The Trichoplax genome and the nature of placozoans.</title>
        <authorList>
            <person name="Srivastava M."/>
            <person name="Begovic E."/>
            <person name="Chapman J."/>
            <person name="Putnam N.H."/>
            <person name="Hellsten U."/>
            <person name="Kawashima T."/>
            <person name="Kuo A."/>
            <person name="Mitros T."/>
            <person name="Salamov A."/>
            <person name="Carpenter M.L."/>
            <person name="Signorovitch A.Y."/>
            <person name="Moreno M.A."/>
            <person name="Kamm K."/>
            <person name="Grimwood J."/>
            <person name="Schmutz J."/>
            <person name="Shapiro H."/>
            <person name="Grigoriev I.V."/>
            <person name="Buss L.W."/>
            <person name="Schierwater B."/>
            <person name="Dellaporta S.L."/>
            <person name="Rokhsar D.S."/>
        </authorList>
    </citation>
    <scope>NUCLEOTIDE SEQUENCE [LARGE SCALE GENOMIC DNA]</scope>
    <source>
        <strain evidence="13 14">Grell-BS-1999</strain>
    </source>
</reference>
<feature type="domain" description="Methionyl/Valyl/Leucyl/Isoleucyl-tRNA synthetase anticodon-binding" evidence="12">
    <location>
        <begin position="689"/>
        <end position="779"/>
    </location>
</feature>
<evidence type="ECO:0000256" key="4">
    <source>
        <dbReference type="ARBA" id="ARBA00022741"/>
    </source>
</evidence>
<dbReference type="Gene3D" id="3.40.50.620">
    <property type="entry name" value="HUPs"/>
    <property type="match status" value="2"/>
</dbReference>
<dbReference type="GO" id="GO:0004832">
    <property type="term" value="F:valine-tRNA ligase activity"/>
    <property type="evidence" value="ECO:0000318"/>
    <property type="project" value="GO_Central"/>
</dbReference>
<dbReference type="Gene3D" id="3.90.740.10">
    <property type="entry name" value="Valyl/Leucyl/Isoleucyl-tRNA synthetase, editing domain"/>
    <property type="match status" value="1"/>
</dbReference>
<dbReference type="CDD" id="cd00817">
    <property type="entry name" value="ValRS_core"/>
    <property type="match status" value="1"/>
</dbReference>
<comment type="catalytic activity">
    <reaction evidence="9">
        <text>tRNA(Val) + L-valine + ATP = L-valyl-tRNA(Val) + AMP + diphosphate</text>
        <dbReference type="Rhea" id="RHEA:10704"/>
        <dbReference type="Rhea" id="RHEA-COMP:9672"/>
        <dbReference type="Rhea" id="RHEA-COMP:9708"/>
        <dbReference type="ChEBI" id="CHEBI:30616"/>
        <dbReference type="ChEBI" id="CHEBI:33019"/>
        <dbReference type="ChEBI" id="CHEBI:57762"/>
        <dbReference type="ChEBI" id="CHEBI:78442"/>
        <dbReference type="ChEBI" id="CHEBI:78537"/>
        <dbReference type="ChEBI" id="CHEBI:456215"/>
        <dbReference type="EC" id="6.1.1.9"/>
    </reaction>
</comment>
<dbReference type="HOGENOM" id="CLU_001493_0_0_1"/>
<dbReference type="InterPro" id="IPR009008">
    <property type="entry name" value="Val/Leu/Ile-tRNA-synth_edit"/>
</dbReference>
<keyword evidence="5 10" id="KW-0067">ATP-binding</keyword>
<dbReference type="SUPFAM" id="SSF47323">
    <property type="entry name" value="Anticodon-binding domain of a subclass of class I aminoacyl-tRNA synthetases"/>
    <property type="match status" value="1"/>
</dbReference>
<dbReference type="EC" id="6.1.1.9" evidence="2"/>
<dbReference type="EMBL" id="DS985241">
    <property type="protein sequence ID" value="EDV29829.1"/>
    <property type="molecule type" value="Genomic_DNA"/>
</dbReference>
<dbReference type="KEGG" id="tad:TRIADDRAFT_10625"/>
<feature type="non-terminal residue" evidence="13">
    <location>
        <position position="1"/>
    </location>
</feature>
<evidence type="ECO:0000256" key="1">
    <source>
        <dbReference type="ARBA" id="ARBA00005594"/>
    </source>
</evidence>
<keyword evidence="3 10" id="KW-0436">Ligase</keyword>
<dbReference type="FunFam" id="3.40.50.620:FF:000020">
    <property type="entry name" value="Valine--tRNA ligase, mitochondrial"/>
    <property type="match status" value="1"/>
</dbReference>
<dbReference type="CDD" id="cd07962">
    <property type="entry name" value="Anticodon_Ia_Val"/>
    <property type="match status" value="1"/>
</dbReference>
<sequence length="784" mass="90075">SLPDKYDSTSRDKFWYQWWIKKNLFQDKGNMQRRADETESKESFTMLLPPPNVTGKLHVGHALTVAIQDSLVRWHRMKGERTQWIPGVDHAGIATQSVVERDLMKETRQDTVEAITKWKDKHRNIILEQLSHLGGSLDWSQLIFTLDNNHSEAVTEAFVQLYEKELIYRDLRFVNWSCHLKTALSDIEVDHDIVERSTKIAVPGLGESVTVGEMHTFHYPVADGQCSIPVATTRIETMLGDVAVAVHPDDDRYKNLHGKFVINPFNHRRLPIICDRELVDINKGCTGAVKITPAHDPIDYACSQRHNLPIIEILNEDGTMNDKCGCENFIAQHRFKVRNKIISELKEKGLYAECISYPSTVFRCSRSGDIIEPMLKPQWYIKCDTMSTRALNFVRDGLLNIVPRNYVNEWNRWLEDSRDWCISRQLCWGHEIPAWRLTVPDLEISDQQSWFIARSEREAYTKAKEFLQEKGYNSKFTLEKDIDVLDTWFSSALLPLSADGWPNNKRMNKYPLSVMETGADILYFWVARMVMLCSELTDGNDSPFPTVYLHPIVRDSRGRKMSKSLGNAIDPLHVINGVSLNTLQSALDKSSLPPSEIRTSKQQLSQAFPQGIAPCGADALRLTLLLYMKQGSGINLNINQLISNRNFCNKLWNAAKFATLYFLHQASPSNEMILLQELKSNSKYLSQLDLWMLSRLTVATEACTHGLQNFKMDLYAESLIRLVRNELCDVYIEFMKYSIIRDSSSESSYWSKCVLYHILSNILRLAHPAIPHITEELWHFLPNA</sequence>
<dbReference type="PANTHER" id="PTHR11946">
    <property type="entry name" value="VALYL-TRNA SYNTHETASES"/>
    <property type="match status" value="1"/>
</dbReference>
<keyword evidence="6 10" id="KW-0648">Protein biosynthesis</keyword>
<evidence type="ECO:0000259" key="12">
    <source>
        <dbReference type="Pfam" id="PF08264"/>
    </source>
</evidence>
<feature type="domain" description="Aminoacyl-tRNA synthetase class Ia" evidence="11">
    <location>
        <begin position="15"/>
        <end position="636"/>
    </location>
</feature>
<dbReference type="AlphaFoldDB" id="B3RJJ8"/>
<evidence type="ECO:0000313" key="14">
    <source>
        <dbReference type="Proteomes" id="UP000009022"/>
    </source>
</evidence>
<organism evidence="13 14">
    <name type="scientific">Trichoplax adhaerens</name>
    <name type="common">Trichoplax reptans</name>
    <dbReference type="NCBI Taxonomy" id="10228"/>
    <lineage>
        <taxon>Eukaryota</taxon>
        <taxon>Metazoa</taxon>
        <taxon>Placozoa</taxon>
        <taxon>Uniplacotomia</taxon>
        <taxon>Trichoplacea</taxon>
        <taxon>Trichoplacidae</taxon>
        <taxon>Trichoplax</taxon>
    </lineage>
</organism>
<dbReference type="Proteomes" id="UP000009022">
    <property type="component" value="Unassembled WGS sequence"/>
</dbReference>
<name>B3RJJ8_TRIAD</name>
<accession>B3RJJ8</accession>
<evidence type="ECO:0000313" key="13">
    <source>
        <dbReference type="EMBL" id="EDV29829.1"/>
    </source>
</evidence>
<dbReference type="NCBIfam" id="NF004349">
    <property type="entry name" value="PRK05729.1"/>
    <property type="match status" value="1"/>
</dbReference>
<dbReference type="InterPro" id="IPR033705">
    <property type="entry name" value="Anticodon_Ia_Val"/>
</dbReference>
<dbReference type="FunFam" id="3.40.50.620:FF:000236">
    <property type="entry name" value="Valine-tRNA ligase"/>
    <property type="match status" value="1"/>
</dbReference>
<evidence type="ECO:0000256" key="8">
    <source>
        <dbReference type="ARBA" id="ARBA00029936"/>
    </source>
</evidence>
<dbReference type="SUPFAM" id="SSF52374">
    <property type="entry name" value="Nucleotidylyl transferase"/>
    <property type="match status" value="1"/>
</dbReference>
<evidence type="ECO:0000256" key="3">
    <source>
        <dbReference type="ARBA" id="ARBA00022598"/>
    </source>
</evidence>
<evidence type="ECO:0000259" key="11">
    <source>
        <dbReference type="Pfam" id="PF00133"/>
    </source>
</evidence>
<dbReference type="InterPro" id="IPR002303">
    <property type="entry name" value="Valyl-tRNA_ligase"/>
</dbReference>
<dbReference type="eggNOG" id="KOG0432">
    <property type="taxonomic scope" value="Eukaryota"/>
</dbReference>
<comment type="similarity">
    <text evidence="1 10">Belongs to the class-I aminoacyl-tRNA synthetase family.</text>
</comment>
<keyword evidence="4 10" id="KW-0547">Nucleotide-binding</keyword>
<dbReference type="PhylomeDB" id="B3RJJ8"/>
<dbReference type="InterPro" id="IPR001412">
    <property type="entry name" value="aa-tRNA-synth_I_CS"/>
</dbReference>
<dbReference type="InterPro" id="IPR013155">
    <property type="entry name" value="M/V/L/I-tRNA-synth_anticd-bd"/>
</dbReference>
<dbReference type="GeneID" id="6749529"/>
<dbReference type="RefSeq" id="XP_002109031.1">
    <property type="nucleotide sequence ID" value="XM_002108995.1"/>
</dbReference>
<dbReference type="CTD" id="6749529"/>
<protein>
    <recommendedName>
        <fullName evidence="2">valine--tRNA ligase</fullName>
        <ecNumber evidence="2">6.1.1.9</ecNumber>
    </recommendedName>
    <alternativeName>
        <fullName evidence="8">Valyl-tRNA synthetase</fullName>
    </alternativeName>
</protein>
<gene>
    <name evidence="13" type="ORF">TRIADDRAFT_10625</name>
</gene>
<dbReference type="NCBIfam" id="TIGR00422">
    <property type="entry name" value="valS"/>
    <property type="match status" value="1"/>
</dbReference>
<dbReference type="GO" id="GO:0005829">
    <property type="term" value="C:cytosol"/>
    <property type="evidence" value="ECO:0000318"/>
    <property type="project" value="GO_Central"/>
</dbReference>
<evidence type="ECO:0000256" key="6">
    <source>
        <dbReference type="ARBA" id="ARBA00022917"/>
    </source>
</evidence>
<keyword evidence="7 10" id="KW-0030">Aminoacyl-tRNA synthetase</keyword>
<evidence type="ECO:0000256" key="2">
    <source>
        <dbReference type="ARBA" id="ARBA00013169"/>
    </source>
</evidence>
<feature type="non-terminal residue" evidence="13">
    <location>
        <position position="784"/>
    </location>
</feature>
<dbReference type="InParanoid" id="B3RJJ8"/>
<evidence type="ECO:0000256" key="9">
    <source>
        <dbReference type="ARBA" id="ARBA00047552"/>
    </source>
</evidence>
<proteinExistence type="inferred from homology"/>
<dbReference type="OMA" id="GMTKMFP"/>
<evidence type="ECO:0000256" key="7">
    <source>
        <dbReference type="ARBA" id="ARBA00023146"/>
    </source>
</evidence>
<dbReference type="PANTHER" id="PTHR11946:SF109">
    <property type="entry name" value="VALINE--TRNA LIGASE"/>
    <property type="match status" value="1"/>
</dbReference>
<dbReference type="PROSITE" id="PS00178">
    <property type="entry name" value="AA_TRNA_LIGASE_I"/>
    <property type="match status" value="1"/>
</dbReference>
<dbReference type="InterPro" id="IPR009080">
    <property type="entry name" value="tRNAsynth_Ia_anticodon-bd"/>
</dbReference>
<evidence type="ECO:0000256" key="5">
    <source>
        <dbReference type="ARBA" id="ARBA00022840"/>
    </source>
</evidence>